<dbReference type="GO" id="GO:0043772">
    <property type="term" value="F:acyl-phosphate glycerol-3-phosphate acyltransferase activity"/>
    <property type="evidence" value="ECO:0007669"/>
    <property type="project" value="UniProtKB-UniRule"/>
</dbReference>
<accession>A0A4R3JQK4</accession>
<evidence type="ECO:0000256" key="8">
    <source>
        <dbReference type="ARBA" id="ARBA00023209"/>
    </source>
</evidence>
<evidence type="ECO:0000313" key="13">
    <source>
        <dbReference type="Proteomes" id="UP000294613"/>
    </source>
</evidence>
<evidence type="ECO:0000256" key="10">
    <source>
        <dbReference type="HAMAP-Rule" id="MF_01043"/>
    </source>
</evidence>
<evidence type="ECO:0000313" key="11">
    <source>
        <dbReference type="EMBL" id="GBU05527.1"/>
    </source>
</evidence>
<evidence type="ECO:0000256" key="1">
    <source>
        <dbReference type="ARBA" id="ARBA00022475"/>
    </source>
</evidence>
<dbReference type="EC" id="2.3.1.275" evidence="10"/>
<comment type="catalytic activity">
    <reaction evidence="10">
        <text>an acyl phosphate + sn-glycerol 3-phosphate = a 1-acyl-sn-glycero-3-phosphate + phosphate</text>
        <dbReference type="Rhea" id="RHEA:34075"/>
        <dbReference type="ChEBI" id="CHEBI:43474"/>
        <dbReference type="ChEBI" id="CHEBI:57597"/>
        <dbReference type="ChEBI" id="CHEBI:57970"/>
        <dbReference type="ChEBI" id="CHEBI:59918"/>
        <dbReference type="EC" id="2.3.1.275"/>
    </reaction>
</comment>
<keyword evidence="14" id="KW-1185">Reference proteome</keyword>
<dbReference type="Proteomes" id="UP000702954">
    <property type="component" value="Unassembled WGS sequence"/>
</dbReference>
<evidence type="ECO:0000256" key="5">
    <source>
        <dbReference type="ARBA" id="ARBA00022989"/>
    </source>
</evidence>
<dbReference type="SMART" id="SM01207">
    <property type="entry name" value="G3P_acyltransf"/>
    <property type="match status" value="1"/>
</dbReference>
<evidence type="ECO:0000256" key="3">
    <source>
        <dbReference type="ARBA" id="ARBA00022679"/>
    </source>
</evidence>
<protein>
    <recommendedName>
        <fullName evidence="10">Glycerol-3-phosphate acyltransferase</fullName>
    </recommendedName>
    <alternativeName>
        <fullName evidence="10">Acyl-PO4 G3P acyltransferase</fullName>
    </alternativeName>
    <alternativeName>
        <fullName evidence="10">Acyl-phosphate--glycerol-3-phosphate acyltransferase</fullName>
    </alternativeName>
    <alternativeName>
        <fullName evidence="10">G3P acyltransferase</fullName>
        <shortName evidence="10">GPAT</shortName>
        <ecNumber evidence="10">2.3.1.275</ecNumber>
    </alternativeName>
    <alternativeName>
        <fullName evidence="10">Lysophosphatidic acid synthase</fullName>
        <shortName evidence="10">LPA synthase</shortName>
    </alternativeName>
</protein>
<feature type="transmembrane region" description="Helical" evidence="10">
    <location>
        <begin position="142"/>
        <end position="161"/>
    </location>
</feature>
<dbReference type="GO" id="GO:0008654">
    <property type="term" value="P:phospholipid biosynthetic process"/>
    <property type="evidence" value="ECO:0007669"/>
    <property type="project" value="UniProtKB-UniRule"/>
</dbReference>
<keyword evidence="8 10" id="KW-0594">Phospholipid biosynthesis</keyword>
<reference evidence="11 14" key="1">
    <citation type="journal article" date="2018" name="Int. J. Syst. Evol. Microbiol.">
        <title>Draft Genome Sequence of Faecalimonas umbilicata JCM 30896T, an Acetate-Producing Bacterium Isolated from Human Feces.</title>
        <authorList>
            <person name="Sakamoto M."/>
            <person name="Ikeyama N."/>
            <person name="Yuki M."/>
            <person name="Ohkuma M."/>
        </authorList>
    </citation>
    <scope>NUCLEOTIDE SEQUENCE [LARGE SCALE GENOMIC DNA]</scope>
    <source>
        <strain evidence="11 14">EGH7</strain>
    </source>
</reference>
<dbReference type="Pfam" id="PF02660">
    <property type="entry name" value="G3P_acyltransf"/>
    <property type="match status" value="1"/>
</dbReference>
<sequence length="215" mass="23818">MERLVCVIIGYVCGLLQTGYLYGKWKHIDIRQHGSGNAGTTNTLRTLGWKAGMITFLGDFLKCVLAVWIVHILYSQAYPEELALLSMYAGMGAVLGHNYPFYLKFKGGKGIAATAGLIFATNPMMMLIAAIVFWVIVGITRYVSLGSLTIVVLFVVEVVVYGQRGGFGLSQAHLYEMYAIAVFLMLSAFYKHRANIKRLLNGTENKFGAKKKQED</sequence>
<keyword evidence="4 10" id="KW-0812">Transmembrane</keyword>
<comment type="function">
    <text evidence="10">Catalyzes the transfer of an acyl group from acyl-phosphate (acyl-PO(4)) to glycerol-3-phosphate (G3P) to form lysophosphatidic acid (LPA). This enzyme utilizes acyl-phosphate as fatty acyl donor, but not acyl-CoA or acyl-ACP.</text>
</comment>
<dbReference type="InterPro" id="IPR003811">
    <property type="entry name" value="G3P_acylTferase_PlsY"/>
</dbReference>
<feature type="transmembrane region" description="Helical" evidence="10">
    <location>
        <begin position="111"/>
        <end position="135"/>
    </location>
</feature>
<keyword evidence="6 10" id="KW-0443">Lipid metabolism</keyword>
<dbReference type="HAMAP" id="MF_01043">
    <property type="entry name" value="PlsY"/>
    <property type="match status" value="1"/>
</dbReference>
<feature type="transmembrane region" description="Helical" evidence="10">
    <location>
        <begin position="47"/>
        <end position="70"/>
    </location>
</feature>
<keyword evidence="7 10" id="KW-0472">Membrane</keyword>
<evidence type="ECO:0000256" key="4">
    <source>
        <dbReference type="ARBA" id="ARBA00022692"/>
    </source>
</evidence>
<dbReference type="PANTHER" id="PTHR30309:SF0">
    <property type="entry name" value="GLYCEROL-3-PHOSPHATE ACYLTRANSFERASE-RELATED"/>
    <property type="match status" value="1"/>
</dbReference>
<feature type="transmembrane region" description="Helical" evidence="10">
    <location>
        <begin position="82"/>
        <end position="99"/>
    </location>
</feature>
<dbReference type="GO" id="GO:0005886">
    <property type="term" value="C:plasma membrane"/>
    <property type="evidence" value="ECO:0007669"/>
    <property type="project" value="UniProtKB-SubCell"/>
</dbReference>
<dbReference type="NCBIfam" id="TIGR00023">
    <property type="entry name" value="glycerol-3-phosphate 1-O-acyltransferase PlsY"/>
    <property type="match status" value="1"/>
</dbReference>
<evidence type="ECO:0000313" key="12">
    <source>
        <dbReference type="EMBL" id="TCS67994.1"/>
    </source>
</evidence>
<keyword evidence="9 10" id="KW-1208">Phospholipid metabolism</keyword>
<comment type="caution">
    <text evidence="12">The sequence shown here is derived from an EMBL/GenBank/DDBJ whole genome shotgun (WGS) entry which is preliminary data.</text>
</comment>
<dbReference type="RefSeq" id="WP_008976115.1">
    <property type="nucleotide sequence ID" value="NZ_BHEO01000008.1"/>
</dbReference>
<proteinExistence type="inferred from homology"/>
<keyword evidence="3 10" id="KW-0808">Transferase</keyword>
<keyword evidence="5 10" id="KW-1133">Transmembrane helix</keyword>
<dbReference type="PANTHER" id="PTHR30309">
    <property type="entry name" value="INNER MEMBRANE PROTEIN YGIH"/>
    <property type="match status" value="1"/>
</dbReference>
<dbReference type="AlphaFoldDB" id="A0A4R3JQK4"/>
<dbReference type="EMBL" id="BHEO01000008">
    <property type="protein sequence ID" value="GBU05527.1"/>
    <property type="molecule type" value="Genomic_DNA"/>
</dbReference>
<evidence type="ECO:0000256" key="7">
    <source>
        <dbReference type="ARBA" id="ARBA00023136"/>
    </source>
</evidence>
<comment type="subcellular location">
    <subcellularLocation>
        <location evidence="10">Cell membrane</location>
        <topology evidence="10">Multi-pass membrane protein</topology>
    </subcellularLocation>
</comment>
<keyword evidence="2 10" id="KW-0444">Lipid biosynthesis</keyword>
<comment type="subunit">
    <text evidence="10">Probably interacts with PlsX.</text>
</comment>
<comment type="pathway">
    <text evidence="10">Lipid metabolism; phospholipid metabolism.</text>
</comment>
<evidence type="ECO:0000313" key="14">
    <source>
        <dbReference type="Proteomes" id="UP000702954"/>
    </source>
</evidence>
<evidence type="ECO:0000256" key="2">
    <source>
        <dbReference type="ARBA" id="ARBA00022516"/>
    </source>
</evidence>
<comment type="similarity">
    <text evidence="10">Belongs to the PlsY family.</text>
</comment>
<dbReference type="Proteomes" id="UP000294613">
    <property type="component" value="Unassembled WGS sequence"/>
</dbReference>
<feature type="transmembrane region" description="Helical" evidence="10">
    <location>
        <begin position="173"/>
        <end position="190"/>
    </location>
</feature>
<reference evidence="12 13" key="2">
    <citation type="submission" date="2019-03" db="EMBL/GenBank/DDBJ databases">
        <title>Genomic Encyclopedia of Type Strains, Phase IV (KMG-IV): sequencing the most valuable type-strain genomes for metagenomic binning, comparative biology and taxonomic classification.</title>
        <authorList>
            <person name="Goeker M."/>
        </authorList>
    </citation>
    <scope>NUCLEOTIDE SEQUENCE [LARGE SCALE GENOMIC DNA]</scope>
    <source>
        <strain evidence="12 13">DSM 103426</strain>
    </source>
</reference>
<dbReference type="UniPathway" id="UPA00085"/>
<evidence type="ECO:0000256" key="6">
    <source>
        <dbReference type="ARBA" id="ARBA00023098"/>
    </source>
</evidence>
<keyword evidence="1 10" id="KW-1003">Cell membrane</keyword>
<keyword evidence="12" id="KW-0012">Acyltransferase</keyword>
<organism evidence="12 13">
    <name type="scientific">Faecalimonas umbilicata</name>
    <dbReference type="NCBI Taxonomy" id="1912855"/>
    <lineage>
        <taxon>Bacteria</taxon>
        <taxon>Bacillati</taxon>
        <taxon>Bacillota</taxon>
        <taxon>Clostridia</taxon>
        <taxon>Lachnospirales</taxon>
        <taxon>Lachnospiraceae</taxon>
        <taxon>Faecalimonas</taxon>
    </lineage>
</organism>
<dbReference type="EMBL" id="SLZV01000012">
    <property type="protein sequence ID" value="TCS67994.1"/>
    <property type="molecule type" value="Genomic_DNA"/>
</dbReference>
<name>A0A4R3JQK4_9FIRM</name>
<evidence type="ECO:0000256" key="9">
    <source>
        <dbReference type="ARBA" id="ARBA00023264"/>
    </source>
</evidence>
<gene>
    <name evidence="10 11" type="primary">plsY</name>
    <name evidence="12" type="ORF">EDD74_11232</name>
    <name evidence="11" type="ORF">FAEUMB_20680</name>
</gene>